<evidence type="ECO:0000256" key="5">
    <source>
        <dbReference type="ARBA" id="ARBA00023274"/>
    </source>
</evidence>
<evidence type="ECO:0000313" key="9">
    <source>
        <dbReference type="Proteomes" id="UP000287853"/>
    </source>
</evidence>
<sequence length="102" mass="11273">MYAIVRTGGKQYQVATGDTLRVEKLKGEVGETVELSDVLLVADGENIRVGVPAVEGAKVVAKIVEQGKAKKVLVFKKKKRKGYRVMRGHRQMFTALSIQEIM</sequence>
<dbReference type="HAMAP" id="MF_01363">
    <property type="entry name" value="Ribosomal_bL21"/>
    <property type="match status" value="1"/>
</dbReference>
<organism evidence="8 9">
    <name type="scientific">Candidatus Electrothrix aarhusensis</name>
    <dbReference type="NCBI Taxonomy" id="1859131"/>
    <lineage>
        <taxon>Bacteria</taxon>
        <taxon>Pseudomonadati</taxon>
        <taxon>Thermodesulfobacteriota</taxon>
        <taxon>Desulfobulbia</taxon>
        <taxon>Desulfobulbales</taxon>
        <taxon>Desulfobulbaceae</taxon>
        <taxon>Candidatus Electrothrix</taxon>
    </lineage>
</organism>
<evidence type="ECO:0000256" key="3">
    <source>
        <dbReference type="ARBA" id="ARBA00022884"/>
    </source>
</evidence>
<dbReference type="Proteomes" id="UP000287853">
    <property type="component" value="Unassembled WGS sequence"/>
</dbReference>
<gene>
    <name evidence="6" type="primary">rplU</name>
    <name evidence="8" type="ORF">H206_03082</name>
</gene>
<dbReference type="InterPro" id="IPR018258">
    <property type="entry name" value="Ribosomal_bL21_CS"/>
</dbReference>
<keyword evidence="3 6" id="KW-0694">RNA-binding</keyword>
<dbReference type="PANTHER" id="PTHR21349">
    <property type="entry name" value="50S RIBOSOMAL PROTEIN L21"/>
    <property type="match status" value="1"/>
</dbReference>
<evidence type="ECO:0000256" key="7">
    <source>
        <dbReference type="RuleBase" id="RU000562"/>
    </source>
</evidence>
<keyword evidence="5 6" id="KW-0687">Ribonucleoprotein</keyword>
<comment type="similarity">
    <text evidence="1 6 7">Belongs to the bacterial ribosomal protein bL21 family.</text>
</comment>
<proteinExistence type="inferred from homology"/>
<dbReference type="NCBIfam" id="TIGR00061">
    <property type="entry name" value="L21"/>
    <property type="match status" value="1"/>
</dbReference>
<comment type="function">
    <text evidence="6 7">This protein binds to 23S rRNA in the presence of protein L20.</text>
</comment>
<reference evidence="8 9" key="1">
    <citation type="submission" date="2017-01" db="EMBL/GenBank/DDBJ databases">
        <title>The cable genome- insights into the physiology and evolution of filamentous bacteria capable of sulfide oxidation via long distance electron transfer.</title>
        <authorList>
            <person name="Schreiber L."/>
            <person name="Bjerg J.T."/>
            <person name="Boggild A."/>
            <person name="Van De Vossenberg J."/>
            <person name="Meysman F."/>
            <person name="Nielsen L.P."/>
            <person name="Schramm A."/>
            <person name="Kjeldsen K.U."/>
        </authorList>
    </citation>
    <scope>NUCLEOTIDE SEQUENCE [LARGE SCALE GENOMIC DNA]</scope>
    <source>
        <strain evidence="8">MCF</strain>
    </source>
</reference>
<comment type="subunit">
    <text evidence="6">Part of the 50S ribosomal subunit. Contacts protein L20.</text>
</comment>
<dbReference type="GO" id="GO:0005840">
    <property type="term" value="C:ribosome"/>
    <property type="evidence" value="ECO:0007669"/>
    <property type="project" value="UniProtKB-KW"/>
</dbReference>
<dbReference type="GO" id="GO:1990904">
    <property type="term" value="C:ribonucleoprotein complex"/>
    <property type="evidence" value="ECO:0007669"/>
    <property type="project" value="UniProtKB-KW"/>
</dbReference>
<keyword evidence="2 6" id="KW-0699">rRNA-binding</keyword>
<evidence type="ECO:0000256" key="6">
    <source>
        <dbReference type="HAMAP-Rule" id="MF_01363"/>
    </source>
</evidence>
<dbReference type="AlphaFoldDB" id="A0A3S3R809"/>
<evidence type="ECO:0000256" key="4">
    <source>
        <dbReference type="ARBA" id="ARBA00022980"/>
    </source>
</evidence>
<evidence type="ECO:0000256" key="2">
    <source>
        <dbReference type="ARBA" id="ARBA00022730"/>
    </source>
</evidence>
<dbReference type="GO" id="GO:0005737">
    <property type="term" value="C:cytoplasm"/>
    <property type="evidence" value="ECO:0007669"/>
    <property type="project" value="UniProtKB-ARBA"/>
</dbReference>
<dbReference type="InterPro" id="IPR028909">
    <property type="entry name" value="bL21-like"/>
</dbReference>
<dbReference type="InterPro" id="IPR001787">
    <property type="entry name" value="Ribosomal_bL21"/>
</dbReference>
<dbReference type="GO" id="GO:0006412">
    <property type="term" value="P:translation"/>
    <property type="evidence" value="ECO:0007669"/>
    <property type="project" value="UniProtKB-UniRule"/>
</dbReference>
<dbReference type="GO" id="GO:0019843">
    <property type="term" value="F:rRNA binding"/>
    <property type="evidence" value="ECO:0007669"/>
    <property type="project" value="UniProtKB-UniRule"/>
</dbReference>
<dbReference type="EMBL" id="MTKO01000065">
    <property type="protein sequence ID" value="RWX46418.1"/>
    <property type="molecule type" value="Genomic_DNA"/>
</dbReference>
<dbReference type="Pfam" id="PF00829">
    <property type="entry name" value="Ribosomal_L21p"/>
    <property type="match status" value="1"/>
</dbReference>
<dbReference type="InterPro" id="IPR036164">
    <property type="entry name" value="bL21-like_sf"/>
</dbReference>
<dbReference type="PANTHER" id="PTHR21349:SF0">
    <property type="entry name" value="LARGE RIBOSOMAL SUBUNIT PROTEIN BL21M"/>
    <property type="match status" value="1"/>
</dbReference>
<accession>A0A3S3R809</accession>
<dbReference type="GO" id="GO:0003735">
    <property type="term" value="F:structural constituent of ribosome"/>
    <property type="evidence" value="ECO:0007669"/>
    <property type="project" value="InterPro"/>
</dbReference>
<dbReference type="SUPFAM" id="SSF141091">
    <property type="entry name" value="L21p-like"/>
    <property type="match status" value="1"/>
</dbReference>
<dbReference type="PROSITE" id="PS01169">
    <property type="entry name" value="RIBOSOMAL_L21"/>
    <property type="match status" value="1"/>
</dbReference>
<keyword evidence="9" id="KW-1185">Reference proteome</keyword>
<protein>
    <recommendedName>
        <fullName evidence="6">Large ribosomal subunit protein bL21</fullName>
    </recommendedName>
</protein>
<evidence type="ECO:0000313" key="8">
    <source>
        <dbReference type="EMBL" id="RWX46418.1"/>
    </source>
</evidence>
<name>A0A3S3R809_9BACT</name>
<keyword evidence="4 6" id="KW-0689">Ribosomal protein</keyword>
<evidence type="ECO:0000256" key="1">
    <source>
        <dbReference type="ARBA" id="ARBA00008563"/>
    </source>
</evidence>
<comment type="caution">
    <text evidence="8">The sequence shown here is derived from an EMBL/GenBank/DDBJ whole genome shotgun (WGS) entry which is preliminary data.</text>
</comment>